<evidence type="ECO:0000313" key="1">
    <source>
        <dbReference type="EMBL" id="TKR58408.1"/>
    </source>
</evidence>
<evidence type="ECO:0000313" key="2">
    <source>
        <dbReference type="Proteomes" id="UP000298663"/>
    </source>
</evidence>
<dbReference type="Proteomes" id="UP000298663">
    <property type="component" value="Unassembled WGS sequence"/>
</dbReference>
<name>A0A4U5LR11_STECR</name>
<reference evidence="1 2" key="1">
    <citation type="journal article" date="2015" name="Genome Biol.">
        <title>Comparative genomics of Steinernema reveals deeply conserved gene regulatory networks.</title>
        <authorList>
            <person name="Dillman A.R."/>
            <person name="Macchietto M."/>
            <person name="Porter C.F."/>
            <person name="Rogers A."/>
            <person name="Williams B."/>
            <person name="Antoshechkin I."/>
            <person name="Lee M.M."/>
            <person name="Goodwin Z."/>
            <person name="Lu X."/>
            <person name="Lewis E.E."/>
            <person name="Goodrich-Blair H."/>
            <person name="Stock S.P."/>
            <person name="Adams B.J."/>
            <person name="Sternberg P.W."/>
            <person name="Mortazavi A."/>
        </authorList>
    </citation>
    <scope>NUCLEOTIDE SEQUENCE [LARGE SCALE GENOMIC DNA]</scope>
    <source>
        <strain evidence="1 2">ALL</strain>
    </source>
</reference>
<gene>
    <name evidence="1" type="ORF">L596_029856</name>
</gene>
<dbReference type="AlphaFoldDB" id="A0A4U5LR11"/>
<sequence>MDTVPRLFTEAVQILLMKQTNCSGRWARSAFFDRRFKNPAKRVDLHLIENGSAIEYQIKCLESSSVLSLEHTLLKSYELNTIRVYRSILPSAQQLDSRAYLTLRGFISRTESEVKMIIYSFNNNSDVKSLLEAVPRYEAIYFLLSDRKHFLEPMQSMKVKSIAFGEIHMTHYMFSQISAFTENPNFRSLQFTMVKDSEISTRTVFDFLLKRLGKLQSQGKKSYLRHGNCRHNRNRKASNFPSNCKQKELTSNEMYLLVL</sequence>
<organism evidence="1 2">
    <name type="scientific">Steinernema carpocapsae</name>
    <name type="common">Entomopathogenic nematode</name>
    <dbReference type="NCBI Taxonomy" id="34508"/>
    <lineage>
        <taxon>Eukaryota</taxon>
        <taxon>Metazoa</taxon>
        <taxon>Ecdysozoa</taxon>
        <taxon>Nematoda</taxon>
        <taxon>Chromadorea</taxon>
        <taxon>Rhabditida</taxon>
        <taxon>Tylenchina</taxon>
        <taxon>Panagrolaimomorpha</taxon>
        <taxon>Strongyloidoidea</taxon>
        <taxon>Steinernematidae</taxon>
        <taxon>Steinernema</taxon>
    </lineage>
</organism>
<keyword evidence="2" id="KW-1185">Reference proteome</keyword>
<protein>
    <submittedName>
        <fullName evidence="1">Uncharacterized protein</fullName>
    </submittedName>
</protein>
<dbReference type="EMBL" id="AZBU02000013">
    <property type="protein sequence ID" value="TKR58408.1"/>
    <property type="molecule type" value="Genomic_DNA"/>
</dbReference>
<accession>A0A4U5LR11</accession>
<proteinExistence type="predicted"/>
<comment type="caution">
    <text evidence="1">The sequence shown here is derived from an EMBL/GenBank/DDBJ whole genome shotgun (WGS) entry which is preliminary data.</text>
</comment>
<reference evidence="1 2" key="2">
    <citation type="journal article" date="2019" name="G3 (Bethesda)">
        <title>Hybrid Assembly of the Genome of the Entomopathogenic Nematode Steinernema carpocapsae Identifies the X-Chromosome.</title>
        <authorList>
            <person name="Serra L."/>
            <person name="Macchietto M."/>
            <person name="Macias-Munoz A."/>
            <person name="McGill C.J."/>
            <person name="Rodriguez I.M."/>
            <person name="Rodriguez B."/>
            <person name="Murad R."/>
            <person name="Mortazavi A."/>
        </authorList>
    </citation>
    <scope>NUCLEOTIDE SEQUENCE [LARGE SCALE GENOMIC DNA]</scope>
    <source>
        <strain evidence="1 2">ALL</strain>
    </source>
</reference>